<dbReference type="InParanoid" id="A0A0D2AUV6"/>
<dbReference type="GeneID" id="27313958"/>
<name>A0A0D2AUV6_9PEZI</name>
<protein>
    <submittedName>
        <fullName evidence="1">Uncharacterized protein</fullName>
    </submittedName>
</protein>
<keyword evidence="2" id="KW-1185">Reference proteome</keyword>
<dbReference type="RefSeq" id="XP_016212808.1">
    <property type="nucleotide sequence ID" value="XM_016359559.1"/>
</dbReference>
<organism evidence="1 2">
    <name type="scientific">Verruconis gallopava</name>
    <dbReference type="NCBI Taxonomy" id="253628"/>
    <lineage>
        <taxon>Eukaryota</taxon>
        <taxon>Fungi</taxon>
        <taxon>Dikarya</taxon>
        <taxon>Ascomycota</taxon>
        <taxon>Pezizomycotina</taxon>
        <taxon>Dothideomycetes</taxon>
        <taxon>Pleosporomycetidae</taxon>
        <taxon>Venturiales</taxon>
        <taxon>Sympoventuriaceae</taxon>
        <taxon>Verruconis</taxon>
    </lineage>
</organism>
<dbReference type="AlphaFoldDB" id="A0A0D2AUV6"/>
<accession>A0A0D2AUV6</accession>
<reference evidence="1 2" key="1">
    <citation type="submission" date="2015-01" db="EMBL/GenBank/DDBJ databases">
        <title>The Genome Sequence of Ochroconis gallopava CBS43764.</title>
        <authorList>
            <consortium name="The Broad Institute Genomics Platform"/>
            <person name="Cuomo C."/>
            <person name="de Hoog S."/>
            <person name="Gorbushina A."/>
            <person name="Stielow B."/>
            <person name="Teixiera M."/>
            <person name="Abouelleil A."/>
            <person name="Chapman S.B."/>
            <person name="Priest M."/>
            <person name="Young S.K."/>
            <person name="Wortman J."/>
            <person name="Nusbaum C."/>
            <person name="Birren B."/>
        </authorList>
    </citation>
    <scope>NUCLEOTIDE SEQUENCE [LARGE SCALE GENOMIC DNA]</scope>
    <source>
        <strain evidence="1 2">CBS 43764</strain>
    </source>
</reference>
<evidence type="ECO:0000313" key="1">
    <source>
        <dbReference type="EMBL" id="KIW02939.1"/>
    </source>
</evidence>
<dbReference type="Proteomes" id="UP000053259">
    <property type="component" value="Unassembled WGS sequence"/>
</dbReference>
<proteinExistence type="predicted"/>
<gene>
    <name evidence="1" type="ORF">PV09_05985</name>
</gene>
<dbReference type="VEuPathDB" id="FungiDB:PV09_05985"/>
<evidence type="ECO:0000313" key="2">
    <source>
        <dbReference type="Proteomes" id="UP000053259"/>
    </source>
</evidence>
<dbReference type="EMBL" id="KN847547">
    <property type="protein sequence ID" value="KIW02939.1"/>
    <property type="molecule type" value="Genomic_DNA"/>
</dbReference>
<sequence length="209" mass="23147">MTSLEESPRSKPSGWNHSTRSLPFRSLVPPFALHLAVCLSSSAPSASDQHRRRHQPTPAPANAAVVSSNISVALQLLLQPQLPSSSFVRSARIVIFPLFALGPACLAHHDALSLCHRRLRRRLATTASHPQSRMSATGFPLFPLLWHPVQSTRQSQSSTLLLVSLHVRFVKLRFATVAALFLGPRQALCPSGRPWFFSSLSLFFNQKFR</sequence>
<dbReference type="HOGENOM" id="CLU_1316310_0_0_1"/>